<dbReference type="AlphaFoldDB" id="A0AAE1Y698"/>
<evidence type="ECO:0000313" key="2">
    <source>
        <dbReference type="Proteomes" id="UP001293254"/>
    </source>
</evidence>
<name>A0AAE1Y698_9LAMI</name>
<reference evidence="1" key="2">
    <citation type="journal article" date="2024" name="Plant">
        <title>Genomic evolution and insights into agronomic trait innovations of Sesamum species.</title>
        <authorList>
            <person name="Miao H."/>
            <person name="Wang L."/>
            <person name="Qu L."/>
            <person name="Liu H."/>
            <person name="Sun Y."/>
            <person name="Le M."/>
            <person name="Wang Q."/>
            <person name="Wei S."/>
            <person name="Zheng Y."/>
            <person name="Lin W."/>
            <person name="Duan Y."/>
            <person name="Cao H."/>
            <person name="Xiong S."/>
            <person name="Wang X."/>
            <person name="Wei L."/>
            <person name="Li C."/>
            <person name="Ma Q."/>
            <person name="Ju M."/>
            <person name="Zhao R."/>
            <person name="Li G."/>
            <person name="Mu C."/>
            <person name="Tian Q."/>
            <person name="Mei H."/>
            <person name="Zhang T."/>
            <person name="Gao T."/>
            <person name="Zhang H."/>
        </authorList>
    </citation>
    <scope>NUCLEOTIDE SEQUENCE</scope>
    <source>
        <strain evidence="1">3651</strain>
    </source>
</reference>
<dbReference type="Proteomes" id="UP001293254">
    <property type="component" value="Unassembled WGS sequence"/>
</dbReference>
<comment type="caution">
    <text evidence="1">The sequence shown here is derived from an EMBL/GenBank/DDBJ whole genome shotgun (WGS) entry which is preliminary data.</text>
</comment>
<proteinExistence type="predicted"/>
<organism evidence="1 2">
    <name type="scientific">Sesamum alatum</name>
    <dbReference type="NCBI Taxonomy" id="300844"/>
    <lineage>
        <taxon>Eukaryota</taxon>
        <taxon>Viridiplantae</taxon>
        <taxon>Streptophyta</taxon>
        <taxon>Embryophyta</taxon>
        <taxon>Tracheophyta</taxon>
        <taxon>Spermatophyta</taxon>
        <taxon>Magnoliopsida</taxon>
        <taxon>eudicotyledons</taxon>
        <taxon>Gunneridae</taxon>
        <taxon>Pentapetalae</taxon>
        <taxon>asterids</taxon>
        <taxon>lamiids</taxon>
        <taxon>Lamiales</taxon>
        <taxon>Pedaliaceae</taxon>
        <taxon>Sesamum</taxon>
    </lineage>
</organism>
<dbReference type="EMBL" id="JACGWO010000007">
    <property type="protein sequence ID" value="KAK4423883.1"/>
    <property type="molecule type" value="Genomic_DNA"/>
</dbReference>
<reference evidence="1" key="1">
    <citation type="submission" date="2020-06" db="EMBL/GenBank/DDBJ databases">
        <authorList>
            <person name="Li T."/>
            <person name="Hu X."/>
            <person name="Zhang T."/>
            <person name="Song X."/>
            <person name="Zhang H."/>
            <person name="Dai N."/>
            <person name="Sheng W."/>
            <person name="Hou X."/>
            <person name="Wei L."/>
        </authorList>
    </citation>
    <scope>NUCLEOTIDE SEQUENCE</scope>
    <source>
        <strain evidence="1">3651</strain>
        <tissue evidence="1">Leaf</tissue>
    </source>
</reference>
<accession>A0AAE1Y698</accession>
<evidence type="ECO:0000313" key="1">
    <source>
        <dbReference type="EMBL" id="KAK4423883.1"/>
    </source>
</evidence>
<sequence>MAKRLDIVVYRLNQCLVSGHMCPRIRPCSATINVYQGPCLAQSMSTMDHGSTMCWLNQCPPQDPGSGMSWLNYVTWLVAFQEFLSEARANEEGIDGGGLHIERGGGGLNQC</sequence>
<keyword evidence="2" id="KW-1185">Reference proteome</keyword>
<protein>
    <submittedName>
        <fullName evidence="1">Uncharacterized protein</fullName>
    </submittedName>
</protein>
<gene>
    <name evidence="1" type="ORF">Salat_1971200</name>
</gene>